<organism evidence="1">
    <name type="scientific">Siphoviridae sp. ctRNB7</name>
    <dbReference type="NCBI Taxonomy" id="2825502"/>
    <lineage>
        <taxon>Viruses</taxon>
        <taxon>Duplodnaviria</taxon>
        <taxon>Heunggongvirae</taxon>
        <taxon>Uroviricota</taxon>
        <taxon>Caudoviricetes</taxon>
    </lineage>
</organism>
<reference evidence="1" key="1">
    <citation type="journal article" date="2021" name="Proc. Natl. Acad. Sci. U.S.A.">
        <title>A Catalog of Tens of Thousands of Viruses from Human Metagenomes Reveals Hidden Associations with Chronic Diseases.</title>
        <authorList>
            <person name="Tisza M.J."/>
            <person name="Buck C.B."/>
        </authorList>
    </citation>
    <scope>NUCLEOTIDE SEQUENCE</scope>
    <source>
        <strain evidence="1">CtRNB7</strain>
    </source>
</reference>
<name>A0A8S5PWE3_9CAUD</name>
<dbReference type="EMBL" id="BK015520">
    <property type="protein sequence ID" value="DAE10835.1"/>
    <property type="molecule type" value="Genomic_DNA"/>
</dbReference>
<sequence length="119" mass="13633">MSAKVNKKFATHNISGKKAQSVNNSNAVQNQNFATLLRSIKPADNLLDYKLKHLIEVLRDNLEILHYGINEDEHRNYLQNQINKTMALFEMLVGLLPEDKEYFQSVTLVCDELLTQKSA</sequence>
<accession>A0A8S5PWE3</accession>
<proteinExistence type="predicted"/>
<protein>
    <submittedName>
        <fullName evidence="1">Uncharacterized protein</fullName>
    </submittedName>
</protein>
<evidence type="ECO:0000313" key="1">
    <source>
        <dbReference type="EMBL" id="DAE10835.1"/>
    </source>
</evidence>